<dbReference type="STRING" id="1216006.VA7868_04350"/>
<dbReference type="SMART" id="SM00283">
    <property type="entry name" value="MA"/>
    <property type="match status" value="1"/>
</dbReference>
<dbReference type="PANTHER" id="PTHR32089">
    <property type="entry name" value="METHYL-ACCEPTING CHEMOTAXIS PROTEIN MCPB"/>
    <property type="match status" value="1"/>
</dbReference>
<dbReference type="PROSITE" id="PS50885">
    <property type="entry name" value="HAMP"/>
    <property type="match status" value="1"/>
</dbReference>
<evidence type="ECO:0000313" key="12">
    <source>
        <dbReference type="EMBL" id="SHI78090.1"/>
    </source>
</evidence>
<feature type="domain" description="Methyl-accepting transducer" evidence="10">
    <location>
        <begin position="264"/>
        <end position="500"/>
    </location>
</feature>
<evidence type="ECO:0000256" key="5">
    <source>
        <dbReference type="ARBA" id="ARBA00023136"/>
    </source>
</evidence>
<evidence type="ECO:0000259" key="10">
    <source>
        <dbReference type="PROSITE" id="PS50111"/>
    </source>
</evidence>
<dbReference type="RefSeq" id="WP_073605930.1">
    <property type="nucleotide sequence ID" value="NZ_FQXZ01000046.1"/>
</dbReference>
<dbReference type="PROSITE" id="PS50111">
    <property type="entry name" value="CHEMOTAXIS_TRANSDUC_2"/>
    <property type="match status" value="1"/>
</dbReference>
<name>A0A1M6DY83_9VIBR</name>
<keyword evidence="5 9" id="KW-0472">Membrane</keyword>
<sequence length="536" mass="58548">MLILRDIKVSLKLASMIFVAIAGFLVLLFTASHTLESNLLHEKEQRLSAVVHAIMTQLSYLDQTLPEEEAEKQAKALIRSMRFDDNNYVFVLDTSRKILLNPGVPGSEGQQMGHSRNNPNDEHWFKMMDISKEADGGVVQYPFKDAAGNINEKLSYVKLYSPWGWVLGSGMLVENIDEQVNSQLLSMGGYTLLIIIVMTALSSIISRSMLIPLENIRESMLKMVKGDLTVKVPIMGKDEIGIVARCINDSIHAVHTALNESVTSAKHLAEAAKRIATSADANNQAVSMQRDRLTQIATAMNEMSTTVAEVANHAESMAKDTLEATNEAELGDKDVSSSIDSISVLSDELEVATNQVNKLKEGVMEIGDVTTVISSISEQTNLLALNAAIEAARAGEQGRGFAVVADEVRNLASRTNESTEEIQNTINRLQQLAIHTFETMQKSQTLASESVQRAEGSGNDLKQIVEHIQHINDKSAQVATAAEEQSAVAEDINQNISGINDAAMEMSDSTKDLATESENLASMSQQLDTQLTQFKL</sequence>
<evidence type="ECO:0000256" key="6">
    <source>
        <dbReference type="ARBA" id="ARBA00023224"/>
    </source>
</evidence>
<dbReference type="Proteomes" id="UP000184608">
    <property type="component" value="Unassembled WGS sequence"/>
</dbReference>
<evidence type="ECO:0000259" key="11">
    <source>
        <dbReference type="PROSITE" id="PS50885"/>
    </source>
</evidence>
<dbReference type="OrthoDB" id="2489132at2"/>
<dbReference type="EMBL" id="FQXZ01000046">
    <property type="protein sequence ID" value="SHI78090.1"/>
    <property type="molecule type" value="Genomic_DNA"/>
</dbReference>
<evidence type="ECO:0000256" key="9">
    <source>
        <dbReference type="SAM" id="Phobius"/>
    </source>
</evidence>
<dbReference type="Pfam" id="PF00672">
    <property type="entry name" value="HAMP"/>
    <property type="match status" value="1"/>
</dbReference>
<dbReference type="PANTHER" id="PTHR32089:SF120">
    <property type="entry name" value="METHYL-ACCEPTING CHEMOTAXIS PROTEIN TLPQ"/>
    <property type="match status" value="1"/>
</dbReference>
<keyword evidence="13" id="KW-1185">Reference proteome</keyword>
<organism evidence="12 13">
    <name type="scientific">Vibrio aerogenes CECT 7868</name>
    <dbReference type="NCBI Taxonomy" id="1216006"/>
    <lineage>
        <taxon>Bacteria</taxon>
        <taxon>Pseudomonadati</taxon>
        <taxon>Pseudomonadota</taxon>
        <taxon>Gammaproteobacteria</taxon>
        <taxon>Vibrionales</taxon>
        <taxon>Vibrionaceae</taxon>
        <taxon>Vibrio</taxon>
    </lineage>
</organism>
<feature type="transmembrane region" description="Helical" evidence="9">
    <location>
        <begin position="12"/>
        <end position="31"/>
    </location>
</feature>
<dbReference type="SMART" id="SM00304">
    <property type="entry name" value="HAMP"/>
    <property type="match status" value="1"/>
</dbReference>
<keyword evidence="3 9" id="KW-0812">Transmembrane</keyword>
<dbReference type="CDD" id="cd11386">
    <property type="entry name" value="MCP_signal"/>
    <property type="match status" value="1"/>
</dbReference>
<dbReference type="CDD" id="cd06225">
    <property type="entry name" value="HAMP"/>
    <property type="match status" value="1"/>
</dbReference>
<dbReference type="Gene3D" id="1.10.287.950">
    <property type="entry name" value="Methyl-accepting chemotaxis protein"/>
    <property type="match status" value="1"/>
</dbReference>
<reference evidence="12 13" key="1">
    <citation type="submission" date="2016-11" db="EMBL/GenBank/DDBJ databases">
        <authorList>
            <person name="Jaros S."/>
            <person name="Januszkiewicz K."/>
            <person name="Wedrychowicz H."/>
        </authorList>
    </citation>
    <scope>NUCLEOTIDE SEQUENCE [LARGE SCALE GENOMIC DNA]</scope>
    <source>
        <strain evidence="12 13">CECT 7868</strain>
    </source>
</reference>
<dbReference type="Pfam" id="PF00015">
    <property type="entry name" value="MCPsignal"/>
    <property type="match status" value="1"/>
</dbReference>
<comment type="similarity">
    <text evidence="7">Belongs to the methyl-accepting chemotaxis (MCP) protein family.</text>
</comment>
<dbReference type="InterPro" id="IPR033480">
    <property type="entry name" value="sCache_2"/>
</dbReference>
<evidence type="ECO:0000256" key="7">
    <source>
        <dbReference type="ARBA" id="ARBA00029447"/>
    </source>
</evidence>
<evidence type="ECO:0000256" key="2">
    <source>
        <dbReference type="ARBA" id="ARBA00022475"/>
    </source>
</evidence>
<dbReference type="CDD" id="cd18774">
    <property type="entry name" value="PDC2_HK_sensor"/>
    <property type="match status" value="1"/>
</dbReference>
<keyword evidence="6 8" id="KW-0807">Transducer</keyword>
<evidence type="ECO:0000256" key="3">
    <source>
        <dbReference type="ARBA" id="ARBA00022692"/>
    </source>
</evidence>
<dbReference type="FunFam" id="1.10.287.950:FF:000001">
    <property type="entry name" value="Methyl-accepting chemotaxis sensory transducer"/>
    <property type="match status" value="1"/>
</dbReference>
<evidence type="ECO:0000256" key="4">
    <source>
        <dbReference type="ARBA" id="ARBA00022989"/>
    </source>
</evidence>
<dbReference type="SMART" id="SM01049">
    <property type="entry name" value="Cache_2"/>
    <property type="match status" value="1"/>
</dbReference>
<dbReference type="GO" id="GO:0005886">
    <property type="term" value="C:plasma membrane"/>
    <property type="evidence" value="ECO:0007669"/>
    <property type="project" value="UniProtKB-SubCell"/>
</dbReference>
<dbReference type="Pfam" id="PF17200">
    <property type="entry name" value="sCache_2"/>
    <property type="match status" value="1"/>
</dbReference>
<dbReference type="SUPFAM" id="SSF58104">
    <property type="entry name" value="Methyl-accepting chemotaxis protein (MCP) signaling domain"/>
    <property type="match status" value="1"/>
</dbReference>
<keyword evidence="2" id="KW-1003">Cell membrane</keyword>
<feature type="domain" description="HAMP" evidence="11">
    <location>
        <begin position="207"/>
        <end position="259"/>
    </location>
</feature>
<comment type="subcellular location">
    <subcellularLocation>
        <location evidence="1">Cell membrane</location>
        <topology evidence="1">Multi-pass membrane protein</topology>
    </subcellularLocation>
</comment>
<dbReference type="InterPro" id="IPR003660">
    <property type="entry name" value="HAMP_dom"/>
</dbReference>
<dbReference type="Gene3D" id="3.30.450.20">
    <property type="entry name" value="PAS domain"/>
    <property type="match status" value="1"/>
</dbReference>
<dbReference type="GO" id="GO:0007165">
    <property type="term" value="P:signal transduction"/>
    <property type="evidence" value="ECO:0007669"/>
    <property type="project" value="UniProtKB-KW"/>
</dbReference>
<evidence type="ECO:0000256" key="1">
    <source>
        <dbReference type="ARBA" id="ARBA00004651"/>
    </source>
</evidence>
<dbReference type="GO" id="GO:0004888">
    <property type="term" value="F:transmembrane signaling receptor activity"/>
    <property type="evidence" value="ECO:0007669"/>
    <property type="project" value="InterPro"/>
</dbReference>
<keyword evidence="4 9" id="KW-1133">Transmembrane helix</keyword>
<dbReference type="PRINTS" id="PR00260">
    <property type="entry name" value="CHEMTRNSDUCR"/>
</dbReference>
<dbReference type="GO" id="GO:0006935">
    <property type="term" value="P:chemotaxis"/>
    <property type="evidence" value="ECO:0007669"/>
    <property type="project" value="InterPro"/>
</dbReference>
<accession>A0A1M6DY83</accession>
<evidence type="ECO:0000313" key="13">
    <source>
        <dbReference type="Proteomes" id="UP000184608"/>
    </source>
</evidence>
<dbReference type="InterPro" id="IPR004089">
    <property type="entry name" value="MCPsignal_dom"/>
</dbReference>
<evidence type="ECO:0000256" key="8">
    <source>
        <dbReference type="PROSITE-ProRule" id="PRU00284"/>
    </source>
</evidence>
<gene>
    <name evidence="12" type="primary">mcp4_6</name>
    <name evidence="12" type="ORF">VA7868_04350</name>
</gene>
<proteinExistence type="inferred from homology"/>
<dbReference type="AlphaFoldDB" id="A0A1M6DY83"/>
<protein>
    <submittedName>
        <fullName evidence="12">Methyl-accepting chemotaxis protein 4</fullName>
    </submittedName>
</protein>
<dbReference type="InterPro" id="IPR004090">
    <property type="entry name" value="Chemotax_Me-accpt_rcpt"/>
</dbReference>